<gene>
    <name evidence="12" type="primary">galE</name>
    <name evidence="12" type="ORF">IAA96_01520</name>
</gene>
<evidence type="ECO:0000313" key="13">
    <source>
        <dbReference type="Proteomes" id="UP000823616"/>
    </source>
</evidence>
<dbReference type="GO" id="GO:0033499">
    <property type="term" value="P:galactose catabolic process via UDP-galactose, Leloir pathway"/>
    <property type="evidence" value="ECO:0007669"/>
    <property type="project" value="TreeGrafter"/>
</dbReference>
<reference evidence="12" key="2">
    <citation type="journal article" date="2021" name="PeerJ">
        <title>Extensive microbial diversity within the chicken gut microbiome revealed by metagenomics and culture.</title>
        <authorList>
            <person name="Gilroy R."/>
            <person name="Ravi A."/>
            <person name="Getino M."/>
            <person name="Pursley I."/>
            <person name="Horton D.L."/>
            <person name="Alikhan N.F."/>
            <person name="Baker D."/>
            <person name="Gharbi K."/>
            <person name="Hall N."/>
            <person name="Watson M."/>
            <person name="Adriaenssens E.M."/>
            <person name="Foster-Nyarko E."/>
            <person name="Jarju S."/>
            <person name="Secka A."/>
            <person name="Antonio M."/>
            <person name="Oren A."/>
            <person name="Chaudhuri R.R."/>
            <person name="La Ragione R."/>
            <person name="Hildebrand F."/>
            <person name="Pallen M.J."/>
        </authorList>
    </citation>
    <scope>NUCLEOTIDE SEQUENCE</scope>
    <source>
        <strain evidence="12">B3-4054</strain>
    </source>
</reference>
<dbReference type="InterPro" id="IPR036291">
    <property type="entry name" value="NAD(P)-bd_dom_sf"/>
</dbReference>
<feature type="domain" description="NAD-dependent epimerase/dehydratase" evidence="11">
    <location>
        <begin position="3"/>
        <end position="251"/>
    </location>
</feature>
<keyword evidence="7 10" id="KW-0520">NAD</keyword>
<dbReference type="NCBIfam" id="TIGR01179">
    <property type="entry name" value="galE"/>
    <property type="match status" value="1"/>
</dbReference>
<dbReference type="CDD" id="cd05247">
    <property type="entry name" value="UDP_G4E_1_SDR_e"/>
    <property type="match status" value="1"/>
</dbReference>
<keyword evidence="9 10" id="KW-0119">Carbohydrate metabolism</keyword>
<dbReference type="PANTHER" id="PTHR43725:SF53">
    <property type="entry name" value="UDP-ARABINOSE 4-EPIMERASE 1"/>
    <property type="match status" value="1"/>
</dbReference>
<dbReference type="InterPro" id="IPR001509">
    <property type="entry name" value="Epimerase_deHydtase"/>
</dbReference>
<dbReference type="AlphaFoldDB" id="A0A9D9EKH6"/>
<name>A0A9D9EKH6_9SPIR</name>
<dbReference type="Gene3D" id="3.90.25.10">
    <property type="entry name" value="UDP-galactose 4-epimerase, domain 1"/>
    <property type="match status" value="1"/>
</dbReference>
<sequence length="328" mass="36548">MKVLVIGGAGYIGSHVVKAFLRAGHNVTVFDNLSSGLRINLFDQADFIPGDIRHPDDLARAFSQGFDACVHLAAFKAVGESMVEPEKYSVNNISGTLNILNAMCEYKCRYIVFSSSAATFGSPQYLPIDEKHPLNPESYYGFTKLEIERFLAWYDKLRDIRFAALRYFNAAGYDPEGEITGLERNPQNLLPIIMEVAKGWRKELQIFGQDYDTRDGTCIRDYVHVSDLAEAHVNSLAYIDRQNESLIVNLGSELGISVTEMTEAARRVTGKEIPARYVGRRPGDASTLCATSALAREKIGWAPKYSDVDTLIASTWAVYGKYDKNPYA</sequence>
<comment type="subunit">
    <text evidence="10">Homodimer.</text>
</comment>
<dbReference type="EC" id="5.1.3.2" evidence="5 10"/>
<evidence type="ECO:0000256" key="2">
    <source>
        <dbReference type="ARBA" id="ARBA00001911"/>
    </source>
</evidence>
<evidence type="ECO:0000256" key="7">
    <source>
        <dbReference type="ARBA" id="ARBA00023027"/>
    </source>
</evidence>
<dbReference type="SUPFAM" id="SSF51735">
    <property type="entry name" value="NAD(P)-binding Rossmann-fold domains"/>
    <property type="match status" value="1"/>
</dbReference>
<organism evidence="12 13">
    <name type="scientific">Candidatus Avitreponema avistercoris</name>
    <dbReference type="NCBI Taxonomy" id="2840705"/>
    <lineage>
        <taxon>Bacteria</taxon>
        <taxon>Pseudomonadati</taxon>
        <taxon>Spirochaetota</taxon>
        <taxon>Spirochaetia</taxon>
        <taxon>Spirochaetales</taxon>
        <taxon>Candidatus Avitreponema</taxon>
    </lineage>
</organism>
<dbReference type="Pfam" id="PF01370">
    <property type="entry name" value="Epimerase"/>
    <property type="match status" value="1"/>
</dbReference>
<evidence type="ECO:0000313" key="12">
    <source>
        <dbReference type="EMBL" id="MBO8449766.1"/>
    </source>
</evidence>
<evidence type="ECO:0000256" key="1">
    <source>
        <dbReference type="ARBA" id="ARBA00000083"/>
    </source>
</evidence>
<protein>
    <recommendedName>
        <fullName evidence="6 10">UDP-glucose 4-epimerase</fullName>
        <ecNumber evidence="5 10">5.1.3.2</ecNumber>
    </recommendedName>
</protein>
<evidence type="ECO:0000256" key="3">
    <source>
        <dbReference type="ARBA" id="ARBA00004947"/>
    </source>
</evidence>
<comment type="caution">
    <text evidence="12">The sequence shown here is derived from an EMBL/GenBank/DDBJ whole genome shotgun (WGS) entry which is preliminary data.</text>
</comment>
<accession>A0A9D9EKH6</accession>
<evidence type="ECO:0000256" key="8">
    <source>
        <dbReference type="ARBA" id="ARBA00023235"/>
    </source>
</evidence>
<dbReference type="GO" id="GO:0003978">
    <property type="term" value="F:UDP-glucose 4-epimerase activity"/>
    <property type="evidence" value="ECO:0007669"/>
    <property type="project" value="UniProtKB-UniRule"/>
</dbReference>
<evidence type="ECO:0000256" key="4">
    <source>
        <dbReference type="ARBA" id="ARBA00007637"/>
    </source>
</evidence>
<dbReference type="Gene3D" id="3.40.50.720">
    <property type="entry name" value="NAD(P)-binding Rossmann-like Domain"/>
    <property type="match status" value="1"/>
</dbReference>
<evidence type="ECO:0000259" key="11">
    <source>
        <dbReference type="Pfam" id="PF01370"/>
    </source>
</evidence>
<comment type="cofactor">
    <cofactor evidence="2 10">
        <name>NAD(+)</name>
        <dbReference type="ChEBI" id="CHEBI:57540"/>
    </cofactor>
</comment>
<proteinExistence type="inferred from homology"/>
<dbReference type="Proteomes" id="UP000823616">
    <property type="component" value="Unassembled WGS sequence"/>
</dbReference>
<dbReference type="PANTHER" id="PTHR43725">
    <property type="entry name" value="UDP-GLUCOSE 4-EPIMERASE"/>
    <property type="match status" value="1"/>
</dbReference>
<comment type="catalytic activity">
    <reaction evidence="1 10">
        <text>UDP-alpha-D-glucose = UDP-alpha-D-galactose</text>
        <dbReference type="Rhea" id="RHEA:22168"/>
        <dbReference type="ChEBI" id="CHEBI:58885"/>
        <dbReference type="ChEBI" id="CHEBI:66914"/>
        <dbReference type="EC" id="5.1.3.2"/>
    </reaction>
</comment>
<evidence type="ECO:0000256" key="9">
    <source>
        <dbReference type="ARBA" id="ARBA00023277"/>
    </source>
</evidence>
<reference evidence="12" key="1">
    <citation type="submission" date="2020-10" db="EMBL/GenBank/DDBJ databases">
        <authorList>
            <person name="Gilroy R."/>
        </authorList>
    </citation>
    <scope>NUCLEOTIDE SEQUENCE</scope>
    <source>
        <strain evidence="12">B3-4054</strain>
    </source>
</reference>
<dbReference type="InterPro" id="IPR005886">
    <property type="entry name" value="UDP_G4E"/>
</dbReference>
<evidence type="ECO:0000256" key="6">
    <source>
        <dbReference type="ARBA" id="ARBA00018569"/>
    </source>
</evidence>
<keyword evidence="8 10" id="KW-0413">Isomerase</keyword>
<dbReference type="EMBL" id="JADIMS010000027">
    <property type="protein sequence ID" value="MBO8449766.1"/>
    <property type="molecule type" value="Genomic_DNA"/>
</dbReference>
<evidence type="ECO:0000256" key="10">
    <source>
        <dbReference type="RuleBase" id="RU366046"/>
    </source>
</evidence>
<comment type="similarity">
    <text evidence="4 10">Belongs to the NAD(P)-dependent epimerase/dehydratase family.</text>
</comment>
<comment type="pathway">
    <text evidence="3 10">Carbohydrate metabolism; galactose metabolism.</text>
</comment>
<evidence type="ECO:0000256" key="5">
    <source>
        <dbReference type="ARBA" id="ARBA00013189"/>
    </source>
</evidence>